<sequence length="188" mass="20858">MTDTVEAIEAALRQREWVPTGNEQDLGGEFLLRRGELQKHPRPAMPVRPEPWGPWTTQYLAWLTDLVGMADALVDQWRSRCPSGSPIVTLLRSYVAPARPFGPLAHHMERAWLADPPVLPTADEVVHHAERHGCSRMEAERTLGDRAVKAWEDGCLPVAARRQIDDVTRSMINTGSVLATAVIGDAGR</sequence>
<gene>
    <name evidence="1" type="ORF">JO379_000111</name>
</gene>
<dbReference type="GeneID" id="91567010"/>
<protein>
    <submittedName>
        <fullName evidence="1">Uncharacterized protein</fullName>
    </submittedName>
</protein>
<dbReference type="EMBL" id="JAGIOH010000001">
    <property type="protein sequence ID" value="MBP2400642.1"/>
    <property type="molecule type" value="Genomic_DNA"/>
</dbReference>
<dbReference type="Proteomes" id="UP001519291">
    <property type="component" value="Unassembled WGS sequence"/>
</dbReference>
<proteinExistence type="predicted"/>
<evidence type="ECO:0000313" key="2">
    <source>
        <dbReference type="Proteomes" id="UP001519291"/>
    </source>
</evidence>
<organism evidence="1 2">
    <name type="scientific">Streptomyces syringium</name>
    <dbReference type="NCBI Taxonomy" id="76729"/>
    <lineage>
        <taxon>Bacteria</taxon>
        <taxon>Bacillati</taxon>
        <taxon>Actinomycetota</taxon>
        <taxon>Actinomycetes</taxon>
        <taxon>Kitasatosporales</taxon>
        <taxon>Streptomycetaceae</taxon>
        <taxon>Streptomyces</taxon>
    </lineage>
</organism>
<evidence type="ECO:0000313" key="1">
    <source>
        <dbReference type="EMBL" id="MBP2400642.1"/>
    </source>
</evidence>
<dbReference type="RefSeq" id="WP_209513245.1">
    <property type="nucleotide sequence ID" value="NZ_JAGIOH010000001.1"/>
</dbReference>
<name>A0ABS4XVW6_9ACTN</name>
<accession>A0ABS4XVW6</accession>
<reference evidence="1 2" key="1">
    <citation type="submission" date="2021-03" db="EMBL/GenBank/DDBJ databases">
        <title>Sequencing the genomes of 1000 actinobacteria strains.</title>
        <authorList>
            <person name="Klenk H.-P."/>
        </authorList>
    </citation>
    <scope>NUCLEOTIDE SEQUENCE [LARGE SCALE GENOMIC DNA]</scope>
    <source>
        <strain evidence="1 2">DSM 41480</strain>
    </source>
</reference>
<comment type="caution">
    <text evidence="1">The sequence shown here is derived from an EMBL/GenBank/DDBJ whole genome shotgun (WGS) entry which is preliminary data.</text>
</comment>
<keyword evidence="2" id="KW-1185">Reference proteome</keyword>